<dbReference type="Proteomes" id="UP000275078">
    <property type="component" value="Unassembled WGS sequence"/>
</dbReference>
<evidence type="ECO:0000256" key="15">
    <source>
        <dbReference type="ARBA" id="ARBA00047174"/>
    </source>
</evidence>
<evidence type="ECO:0000256" key="3">
    <source>
        <dbReference type="ARBA" id="ARBA00022525"/>
    </source>
</evidence>
<keyword evidence="8" id="KW-0186">Copper</keyword>
<dbReference type="Pfam" id="PF00734">
    <property type="entry name" value="CBM_1"/>
    <property type="match status" value="1"/>
</dbReference>
<dbReference type="PANTHER" id="PTHR33353">
    <property type="entry name" value="PUTATIVE (AFU_ORTHOLOGUE AFUA_1G12560)-RELATED"/>
    <property type="match status" value="1"/>
</dbReference>
<comment type="cofactor">
    <cofactor evidence="1">
        <name>Cu(2+)</name>
        <dbReference type="ChEBI" id="CHEBI:29036"/>
    </cofactor>
</comment>
<keyword evidence="7" id="KW-0560">Oxidoreductase</keyword>
<evidence type="ECO:0000256" key="1">
    <source>
        <dbReference type="ARBA" id="ARBA00001973"/>
    </source>
</evidence>
<protein>
    <recommendedName>
        <fullName evidence="15">lytic cellulose monooxygenase (C4-dehydrogenating)</fullName>
        <ecNumber evidence="15">1.14.99.56</ecNumber>
    </recommendedName>
</protein>
<dbReference type="GO" id="GO:0046872">
    <property type="term" value="F:metal ion binding"/>
    <property type="evidence" value="ECO:0007669"/>
    <property type="project" value="UniProtKB-KW"/>
</dbReference>
<dbReference type="EMBL" id="ML119818">
    <property type="protein sequence ID" value="RPA73516.1"/>
    <property type="molecule type" value="Genomic_DNA"/>
</dbReference>
<feature type="domain" description="CBM1" evidence="18">
    <location>
        <begin position="289"/>
        <end position="325"/>
    </location>
</feature>
<evidence type="ECO:0000259" key="18">
    <source>
        <dbReference type="PROSITE" id="PS51164"/>
    </source>
</evidence>
<evidence type="ECO:0000256" key="16">
    <source>
        <dbReference type="SAM" id="MobiDB-lite"/>
    </source>
</evidence>
<dbReference type="InterPro" id="IPR035971">
    <property type="entry name" value="CBD_sf"/>
</dbReference>
<feature type="region of interest" description="Disordered" evidence="16">
    <location>
        <begin position="228"/>
        <end position="292"/>
    </location>
</feature>
<keyword evidence="9" id="KW-0503">Monooxygenase</keyword>
<dbReference type="Pfam" id="PF03443">
    <property type="entry name" value="AA9"/>
    <property type="match status" value="1"/>
</dbReference>
<evidence type="ECO:0000256" key="17">
    <source>
        <dbReference type="SAM" id="SignalP"/>
    </source>
</evidence>
<evidence type="ECO:0000256" key="10">
    <source>
        <dbReference type="ARBA" id="ARBA00023157"/>
    </source>
</evidence>
<keyword evidence="5 17" id="KW-0732">Signal</keyword>
<feature type="compositionally biased region" description="Low complexity" evidence="16">
    <location>
        <begin position="228"/>
        <end position="285"/>
    </location>
</feature>
<evidence type="ECO:0000313" key="19">
    <source>
        <dbReference type="EMBL" id="RPA73516.1"/>
    </source>
</evidence>
<dbReference type="PANTHER" id="PTHR33353:SF10">
    <property type="entry name" value="ENDO-BETA-1,4-GLUCANASE D"/>
    <property type="match status" value="1"/>
</dbReference>
<dbReference type="InterPro" id="IPR000254">
    <property type="entry name" value="CBD"/>
</dbReference>
<evidence type="ECO:0000313" key="20">
    <source>
        <dbReference type="Proteomes" id="UP000275078"/>
    </source>
</evidence>
<keyword evidence="11" id="KW-0119">Carbohydrate metabolism</keyword>
<accession>A0A3N4HKU4</accession>
<evidence type="ECO:0000256" key="2">
    <source>
        <dbReference type="ARBA" id="ARBA00004613"/>
    </source>
</evidence>
<dbReference type="AlphaFoldDB" id="A0A3N4HKU4"/>
<dbReference type="PROSITE" id="PS00562">
    <property type="entry name" value="CBM1_1"/>
    <property type="match status" value="1"/>
</dbReference>
<evidence type="ECO:0000256" key="11">
    <source>
        <dbReference type="ARBA" id="ARBA00023277"/>
    </source>
</evidence>
<dbReference type="InterPro" id="IPR049892">
    <property type="entry name" value="AA9"/>
</dbReference>
<dbReference type="EC" id="1.14.99.56" evidence="15"/>
<dbReference type="InterPro" id="IPR005103">
    <property type="entry name" value="AA9_LPMO"/>
</dbReference>
<comment type="similarity">
    <text evidence="13">Belongs to the polysaccharide monooxygenase AA9 family.</text>
</comment>
<dbReference type="SMART" id="SM00236">
    <property type="entry name" value="fCBD"/>
    <property type="match status" value="1"/>
</dbReference>
<feature type="chain" id="PRO_5018078656" description="lytic cellulose monooxygenase (C4-dehydrogenating)" evidence="17">
    <location>
        <begin position="21"/>
        <end position="327"/>
    </location>
</feature>
<dbReference type="GO" id="GO:0030245">
    <property type="term" value="P:cellulose catabolic process"/>
    <property type="evidence" value="ECO:0007669"/>
    <property type="project" value="UniProtKB-KW"/>
</dbReference>
<keyword evidence="6" id="KW-0136">Cellulose degradation</keyword>
<dbReference type="SUPFAM" id="SSF57180">
    <property type="entry name" value="Cellulose-binding domain"/>
    <property type="match status" value="1"/>
</dbReference>
<keyword evidence="12" id="KW-0624">Polysaccharide degradation</keyword>
<dbReference type="STRING" id="1160509.A0A3N4HKU4"/>
<evidence type="ECO:0000256" key="9">
    <source>
        <dbReference type="ARBA" id="ARBA00023033"/>
    </source>
</evidence>
<comment type="catalytic activity">
    <reaction evidence="14">
        <text>[(1-&gt;4)-beta-D-glucosyl]n+m + reduced acceptor + O2 = 4-dehydro-beta-D-glucosyl-[(1-&gt;4)-beta-D-glucosyl]n-1 + [(1-&gt;4)-beta-D-glucosyl]m + acceptor + H2O.</text>
        <dbReference type="EC" id="1.14.99.56"/>
    </reaction>
</comment>
<dbReference type="PROSITE" id="PS51164">
    <property type="entry name" value="CBM1_2"/>
    <property type="match status" value="1"/>
</dbReference>
<sequence length="327" mass="34621">MKFTATAAFALLGFATQAFAHYRFTTLHVDGKAAGEFQYIRKWTPIYNNGPVEDVTLESIRCNVNPTPADETLKVAAGTQIGFSADQAIIHPGPYMAYMAKAPAGTDISRWDGNGDWFKIFELGTTSIDASGLSWDMSSGPWNFVIPKDTPSGQYLLRFEHIGLHGAGTRNGAQHYMTCAQIEVTNGGNGTPGPTIKFPGGYKQDDAGILINIYFPVPTSYTIPGPPVWSGSSGSPAPQPTTTVQPPVTTAPPTTLTTSVRPTTTSTTPVPTSTTTSVPAPTQTPDDGATAGEWDQCGGASYSGPTKCAAGLTCVEYNPYYSQCIKA</sequence>
<dbReference type="GO" id="GO:0030248">
    <property type="term" value="F:cellulose binding"/>
    <property type="evidence" value="ECO:0007669"/>
    <property type="project" value="InterPro"/>
</dbReference>
<evidence type="ECO:0000256" key="6">
    <source>
        <dbReference type="ARBA" id="ARBA00023001"/>
    </source>
</evidence>
<evidence type="ECO:0000256" key="4">
    <source>
        <dbReference type="ARBA" id="ARBA00022723"/>
    </source>
</evidence>
<dbReference type="Gene3D" id="2.70.50.70">
    <property type="match status" value="1"/>
</dbReference>
<dbReference type="CDD" id="cd21175">
    <property type="entry name" value="LPMO_AA9"/>
    <property type="match status" value="1"/>
</dbReference>
<gene>
    <name evidence="19" type="ORF">BJ508DRAFT_419000</name>
</gene>
<dbReference type="OrthoDB" id="3496539at2759"/>
<keyword evidence="3" id="KW-0964">Secreted</keyword>
<comment type="subcellular location">
    <subcellularLocation>
        <location evidence="2">Secreted</location>
    </subcellularLocation>
</comment>
<evidence type="ECO:0000256" key="14">
    <source>
        <dbReference type="ARBA" id="ARBA00045077"/>
    </source>
</evidence>
<dbReference type="GO" id="GO:0005576">
    <property type="term" value="C:extracellular region"/>
    <property type="evidence" value="ECO:0007669"/>
    <property type="project" value="UniProtKB-SubCell"/>
</dbReference>
<name>A0A3N4HKU4_ASCIM</name>
<dbReference type="GO" id="GO:0004497">
    <property type="term" value="F:monooxygenase activity"/>
    <property type="evidence" value="ECO:0007669"/>
    <property type="project" value="UniProtKB-KW"/>
</dbReference>
<feature type="signal peptide" evidence="17">
    <location>
        <begin position="1"/>
        <end position="20"/>
    </location>
</feature>
<evidence type="ECO:0000256" key="7">
    <source>
        <dbReference type="ARBA" id="ARBA00023002"/>
    </source>
</evidence>
<keyword evidence="20" id="KW-1185">Reference proteome</keyword>
<evidence type="ECO:0000256" key="12">
    <source>
        <dbReference type="ARBA" id="ARBA00023326"/>
    </source>
</evidence>
<organism evidence="19 20">
    <name type="scientific">Ascobolus immersus RN42</name>
    <dbReference type="NCBI Taxonomy" id="1160509"/>
    <lineage>
        <taxon>Eukaryota</taxon>
        <taxon>Fungi</taxon>
        <taxon>Dikarya</taxon>
        <taxon>Ascomycota</taxon>
        <taxon>Pezizomycotina</taxon>
        <taxon>Pezizomycetes</taxon>
        <taxon>Pezizales</taxon>
        <taxon>Ascobolaceae</taxon>
        <taxon>Ascobolus</taxon>
    </lineage>
</organism>
<keyword evidence="4" id="KW-0479">Metal-binding</keyword>
<keyword evidence="10" id="KW-1015">Disulfide bond</keyword>
<evidence type="ECO:0000256" key="8">
    <source>
        <dbReference type="ARBA" id="ARBA00023008"/>
    </source>
</evidence>
<evidence type="ECO:0000256" key="13">
    <source>
        <dbReference type="ARBA" id="ARBA00044502"/>
    </source>
</evidence>
<reference evidence="19 20" key="1">
    <citation type="journal article" date="2018" name="Nat. Ecol. Evol.">
        <title>Pezizomycetes genomes reveal the molecular basis of ectomycorrhizal truffle lifestyle.</title>
        <authorList>
            <person name="Murat C."/>
            <person name="Payen T."/>
            <person name="Noel B."/>
            <person name="Kuo A."/>
            <person name="Morin E."/>
            <person name="Chen J."/>
            <person name="Kohler A."/>
            <person name="Krizsan K."/>
            <person name="Balestrini R."/>
            <person name="Da Silva C."/>
            <person name="Montanini B."/>
            <person name="Hainaut M."/>
            <person name="Levati E."/>
            <person name="Barry K.W."/>
            <person name="Belfiori B."/>
            <person name="Cichocki N."/>
            <person name="Clum A."/>
            <person name="Dockter R.B."/>
            <person name="Fauchery L."/>
            <person name="Guy J."/>
            <person name="Iotti M."/>
            <person name="Le Tacon F."/>
            <person name="Lindquist E.A."/>
            <person name="Lipzen A."/>
            <person name="Malagnac F."/>
            <person name="Mello A."/>
            <person name="Molinier V."/>
            <person name="Miyauchi S."/>
            <person name="Poulain J."/>
            <person name="Riccioni C."/>
            <person name="Rubini A."/>
            <person name="Sitrit Y."/>
            <person name="Splivallo R."/>
            <person name="Traeger S."/>
            <person name="Wang M."/>
            <person name="Zifcakova L."/>
            <person name="Wipf D."/>
            <person name="Zambonelli A."/>
            <person name="Paolocci F."/>
            <person name="Nowrousian M."/>
            <person name="Ottonello S."/>
            <person name="Baldrian P."/>
            <person name="Spatafora J.W."/>
            <person name="Henrissat B."/>
            <person name="Nagy L.G."/>
            <person name="Aury J.M."/>
            <person name="Wincker P."/>
            <person name="Grigoriev I.V."/>
            <person name="Bonfante P."/>
            <person name="Martin F.M."/>
        </authorList>
    </citation>
    <scope>NUCLEOTIDE SEQUENCE [LARGE SCALE GENOMIC DNA]</scope>
    <source>
        <strain evidence="19 20">RN42</strain>
    </source>
</reference>
<proteinExistence type="inferred from homology"/>
<evidence type="ECO:0000256" key="5">
    <source>
        <dbReference type="ARBA" id="ARBA00022729"/>
    </source>
</evidence>